<evidence type="ECO:0000313" key="3">
    <source>
        <dbReference type="EMBL" id="MBO1325265.1"/>
    </source>
</evidence>
<organism evidence="3 4">
    <name type="scientific">Acetobacter garciniae</name>
    <dbReference type="NCBI Taxonomy" id="2817435"/>
    <lineage>
        <taxon>Bacteria</taxon>
        <taxon>Pseudomonadati</taxon>
        <taxon>Pseudomonadota</taxon>
        <taxon>Alphaproteobacteria</taxon>
        <taxon>Acetobacterales</taxon>
        <taxon>Acetobacteraceae</taxon>
        <taxon>Acetobacter</taxon>
    </lineage>
</organism>
<evidence type="ECO:0008006" key="5">
    <source>
        <dbReference type="Google" id="ProtNLM"/>
    </source>
</evidence>
<feature type="chain" id="PRO_5036944086" description="Secreted protein" evidence="2">
    <location>
        <begin position="24"/>
        <end position="182"/>
    </location>
</feature>
<dbReference type="EMBL" id="JAFVMH010000003">
    <property type="protein sequence ID" value="MBO1325265.1"/>
    <property type="molecule type" value="Genomic_DNA"/>
</dbReference>
<sequence length="182" mass="19098">MKRFLALCFILPGLGAPLGYGHAASAAGPHGGRASQGATQNGPGQTVVDGSGQAAASPFGRATLKSLVAHFGGTATFRQLSTHTNADKKQVLCGQISLDPTARPADDSFMPFGAQEDGDEPVVFQAHALPASIDPGQANQWINHGADLEALEELGCVPEGSYRQYSDKLNDLLQHHRRSIAR</sequence>
<proteinExistence type="predicted"/>
<keyword evidence="4" id="KW-1185">Reference proteome</keyword>
<feature type="signal peptide" evidence="2">
    <location>
        <begin position="1"/>
        <end position="23"/>
    </location>
</feature>
<evidence type="ECO:0000256" key="2">
    <source>
        <dbReference type="SAM" id="SignalP"/>
    </source>
</evidence>
<evidence type="ECO:0000313" key="4">
    <source>
        <dbReference type="Proteomes" id="UP000664073"/>
    </source>
</evidence>
<feature type="compositionally biased region" description="Low complexity" evidence="1">
    <location>
        <begin position="24"/>
        <end position="35"/>
    </location>
</feature>
<feature type="region of interest" description="Disordered" evidence="1">
    <location>
        <begin position="24"/>
        <end position="55"/>
    </location>
</feature>
<evidence type="ECO:0000256" key="1">
    <source>
        <dbReference type="SAM" id="MobiDB-lite"/>
    </source>
</evidence>
<comment type="caution">
    <text evidence="3">The sequence shown here is derived from an EMBL/GenBank/DDBJ whole genome shotgun (WGS) entry which is preliminary data.</text>
</comment>
<keyword evidence="2" id="KW-0732">Signal</keyword>
<dbReference type="AlphaFoldDB" id="A0A939HIX2"/>
<protein>
    <recommendedName>
        <fullName evidence="5">Secreted protein</fullName>
    </recommendedName>
</protein>
<gene>
    <name evidence="3" type="ORF">J2D77_08910</name>
</gene>
<name>A0A939HIX2_9PROT</name>
<reference evidence="3" key="1">
    <citation type="submission" date="2021-03" db="EMBL/GenBank/DDBJ databases">
        <title>The complete genome sequence of Acetobacter sp. TBRC 12339.</title>
        <authorList>
            <person name="Charoenyingcharoen P."/>
            <person name="Yukphan P."/>
        </authorList>
    </citation>
    <scope>NUCLEOTIDE SEQUENCE</scope>
    <source>
        <strain evidence="3">TBRC 12339</strain>
    </source>
</reference>
<accession>A0A939HIX2</accession>
<dbReference type="RefSeq" id="WP_207845905.1">
    <property type="nucleotide sequence ID" value="NZ_JAFVMH010000003.1"/>
</dbReference>
<dbReference type="Proteomes" id="UP000664073">
    <property type="component" value="Unassembled WGS sequence"/>
</dbReference>